<name>A0A7K3WQ32_9FLAO</name>
<sequence length="179" mass="19943">MKYTLILFSLFAFSISLSAQEYQSNQSESSMKVSGTSTLHDWHMDVESFTAKASLNGESLENARFTAEVKSMKSGTSSMDDNTYEAMKEEDYPRISFQSSSISGKEGKLTIKGNLTIAGVTKPITMNTTLEKWAEKSMTVKGKYTFKMSEFGIDPPRAMLGTIRTGDEITIDFNLVLYK</sequence>
<dbReference type="EMBL" id="JAAGVY010000008">
    <property type="protein sequence ID" value="NEN23131.1"/>
    <property type="molecule type" value="Genomic_DNA"/>
</dbReference>
<dbReference type="Gene3D" id="2.40.128.110">
    <property type="entry name" value="Lipid/polyisoprenoid-binding, YceI-like"/>
    <property type="match status" value="1"/>
</dbReference>
<feature type="domain" description="Lipid/polyisoprenoid-binding YceI-like" evidence="2">
    <location>
        <begin position="21"/>
        <end position="178"/>
    </location>
</feature>
<dbReference type="PANTHER" id="PTHR34406:SF1">
    <property type="entry name" value="PROTEIN YCEI"/>
    <property type="match status" value="1"/>
</dbReference>
<keyword evidence="1" id="KW-0732">Signal</keyword>
<dbReference type="InterPro" id="IPR007372">
    <property type="entry name" value="Lipid/polyisoprenoid-bd_YceI"/>
</dbReference>
<protein>
    <submittedName>
        <fullName evidence="3">YceI family protein</fullName>
    </submittedName>
</protein>
<feature type="signal peptide" evidence="1">
    <location>
        <begin position="1"/>
        <end position="19"/>
    </location>
</feature>
<feature type="chain" id="PRO_5029551857" evidence="1">
    <location>
        <begin position="20"/>
        <end position="179"/>
    </location>
</feature>
<dbReference type="SUPFAM" id="SSF101874">
    <property type="entry name" value="YceI-like"/>
    <property type="match status" value="1"/>
</dbReference>
<proteinExistence type="predicted"/>
<dbReference type="Pfam" id="PF04264">
    <property type="entry name" value="YceI"/>
    <property type="match status" value="1"/>
</dbReference>
<dbReference type="Proteomes" id="UP000486602">
    <property type="component" value="Unassembled WGS sequence"/>
</dbReference>
<dbReference type="RefSeq" id="WP_163284029.1">
    <property type="nucleotide sequence ID" value="NZ_JAAGVY010000008.1"/>
</dbReference>
<evidence type="ECO:0000259" key="2">
    <source>
        <dbReference type="SMART" id="SM00867"/>
    </source>
</evidence>
<gene>
    <name evidence="3" type="ORF">G3O08_06420</name>
</gene>
<dbReference type="SMART" id="SM00867">
    <property type="entry name" value="YceI"/>
    <property type="match status" value="1"/>
</dbReference>
<comment type="caution">
    <text evidence="3">The sequence shown here is derived from an EMBL/GenBank/DDBJ whole genome shotgun (WGS) entry which is preliminary data.</text>
</comment>
<organism evidence="3 4">
    <name type="scientific">Cryomorpha ignava</name>
    <dbReference type="NCBI Taxonomy" id="101383"/>
    <lineage>
        <taxon>Bacteria</taxon>
        <taxon>Pseudomonadati</taxon>
        <taxon>Bacteroidota</taxon>
        <taxon>Flavobacteriia</taxon>
        <taxon>Flavobacteriales</taxon>
        <taxon>Cryomorphaceae</taxon>
        <taxon>Cryomorpha</taxon>
    </lineage>
</organism>
<accession>A0A7K3WQ32</accession>
<dbReference type="AlphaFoldDB" id="A0A7K3WQ32"/>
<keyword evidence="4" id="KW-1185">Reference proteome</keyword>
<dbReference type="PANTHER" id="PTHR34406">
    <property type="entry name" value="PROTEIN YCEI"/>
    <property type="match status" value="1"/>
</dbReference>
<dbReference type="InterPro" id="IPR036761">
    <property type="entry name" value="TTHA0802/YceI-like_sf"/>
</dbReference>
<evidence type="ECO:0000256" key="1">
    <source>
        <dbReference type="SAM" id="SignalP"/>
    </source>
</evidence>
<evidence type="ECO:0000313" key="3">
    <source>
        <dbReference type="EMBL" id="NEN23131.1"/>
    </source>
</evidence>
<reference evidence="3 4" key="1">
    <citation type="submission" date="2020-02" db="EMBL/GenBank/DDBJ databases">
        <title>Out from the shadows clarifying the taxonomy of the family Cryomorphaceae and related taxa by utilizing the GTDB taxonomic framework.</title>
        <authorList>
            <person name="Bowman J.P."/>
        </authorList>
    </citation>
    <scope>NUCLEOTIDE SEQUENCE [LARGE SCALE GENOMIC DNA]</scope>
    <source>
        <strain evidence="3 4">QSSC 1-22</strain>
    </source>
</reference>
<evidence type="ECO:0000313" key="4">
    <source>
        <dbReference type="Proteomes" id="UP000486602"/>
    </source>
</evidence>